<protein>
    <submittedName>
        <fullName evidence="4">D-amino-acid oxidase</fullName>
    </submittedName>
</protein>
<comment type="caution">
    <text evidence="4">The sequence shown here is derived from an EMBL/GenBank/DDBJ whole genome shotgun (WGS) entry which is preliminary data.</text>
</comment>
<dbReference type="Pfam" id="PF01266">
    <property type="entry name" value="DAO"/>
    <property type="match status" value="1"/>
</dbReference>
<proteinExistence type="inferred from homology"/>
<dbReference type="PANTHER" id="PTHR13847">
    <property type="entry name" value="SARCOSINE DEHYDROGENASE-RELATED"/>
    <property type="match status" value="1"/>
</dbReference>
<accession>A0A916XYV5</accession>
<dbReference type="GO" id="GO:0005886">
    <property type="term" value="C:plasma membrane"/>
    <property type="evidence" value="ECO:0007669"/>
    <property type="project" value="TreeGrafter"/>
</dbReference>
<keyword evidence="5" id="KW-1185">Reference proteome</keyword>
<reference evidence="4" key="2">
    <citation type="submission" date="2020-09" db="EMBL/GenBank/DDBJ databases">
        <authorList>
            <person name="Sun Q."/>
            <person name="Zhou Y."/>
        </authorList>
    </citation>
    <scope>NUCLEOTIDE SEQUENCE</scope>
    <source>
        <strain evidence="4">CGMCC 1.15493</strain>
    </source>
</reference>
<reference evidence="4" key="1">
    <citation type="journal article" date="2014" name="Int. J. Syst. Evol. Microbiol.">
        <title>Complete genome sequence of Corynebacterium casei LMG S-19264T (=DSM 44701T), isolated from a smear-ripened cheese.</title>
        <authorList>
            <consortium name="US DOE Joint Genome Institute (JGI-PGF)"/>
            <person name="Walter F."/>
            <person name="Albersmeier A."/>
            <person name="Kalinowski J."/>
            <person name="Ruckert C."/>
        </authorList>
    </citation>
    <scope>NUCLEOTIDE SEQUENCE</scope>
    <source>
        <strain evidence="4">CGMCC 1.15493</strain>
    </source>
</reference>
<evidence type="ECO:0000256" key="1">
    <source>
        <dbReference type="ARBA" id="ARBA00009410"/>
    </source>
</evidence>
<dbReference type="GO" id="GO:0008718">
    <property type="term" value="F:D-amino-acid dehydrogenase activity"/>
    <property type="evidence" value="ECO:0007669"/>
    <property type="project" value="TreeGrafter"/>
</dbReference>
<dbReference type="GO" id="GO:0055130">
    <property type="term" value="P:D-alanine catabolic process"/>
    <property type="evidence" value="ECO:0007669"/>
    <property type="project" value="TreeGrafter"/>
</dbReference>
<dbReference type="PANTHER" id="PTHR13847:SF280">
    <property type="entry name" value="D-AMINO ACID DEHYDROGENASE"/>
    <property type="match status" value="1"/>
</dbReference>
<evidence type="ECO:0000313" key="4">
    <source>
        <dbReference type="EMBL" id="GGD21721.1"/>
    </source>
</evidence>
<evidence type="ECO:0000259" key="3">
    <source>
        <dbReference type="Pfam" id="PF01266"/>
    </source>
</evidence>
<dbReference type="Gene3D" id="3.30.9.10">
    <property type="entry name" value="D-Amino Acid Oxidase, subunit A, domain 2"/>
    <property type="match status" value="2"/>
</dbReference>
<dbReference type="Gene3D" id="3.50.50.60">
    <property type="entry name" value="FAD/NAD(P)-binding domain"/>
    <property type="match status" value="2"/>
</dbReference>
<dbReference type="GO" id="GO:0005737">
    <property type="term" value="C:cytoplasm"/>
    <property type="evidence" value="ECO:0007669"/>
    <property type="project" value="TreeGrafter"/>
</dbReference>
<dbReference type="InterPro" id="IPR036188">
    <property type="entry name" value="FAD/NAD-bd_sf"/>
</dbReference>
<name>A0A916XYV5_9HYPH</name>
<dbReference type="Proteomes" id="UP000613160">
    <property type="component" value="Unassembled WGS sequence"/>
</dbReference>
<dbReference type="EMBL" id="BMJJ01000005">
    <property type="protein sequence ID" value="GGD21721.1"/>
    <property type="molecule type" value="Genomic_DNA"/>
</dbReference>
<dbReference type="AlphaFoldDB" id="A0A916XYV5"/>
<evidence type="ECO:0000256" key="2">
    <source>
        <dbReference type="ARBA" id="ARBA00023002"/>
    </source>
</evidence>
<dbReference type="SUPFAM" id="SSF51905">
    <property type="entry name" value="FAD/NAD(P)-binding domain"/>
    <property type="match status" value="1"/>
</dbReference>
<organism evidence="4 5">
    <name type="scientific">Aureimonas glaciei</name>
    <dbReference type="NCBI Taxonomy" id="1776957"/>
    <lineage>
        <taxon>Bacteria</taxon>
        <taxon>Pseudomonadati</taxon>
        <taxon>Pseudomonadota</taxon>
        <taxon>Alphaproteobacteria</taxon>
        <taxon>Hyphomicrobiales</taxon>
        <taxon>Aurantimonadaceae</taxon>
        <taxon>Aureimonas</taxon>
    </lineage>
</organism>
<sequence length="450" mass="47350">MRAYGESADGPPLARLPSSDAVPERCDIAIIGGGIIGLSTARELARAGVSVALFEKGEMAGEQSSRNWGWVRRTGRDLRELPLMQLSGDIWDGLNAATGHETGYRRSGIAYAARSLAAVERYRRWATAAADYGVESTVLDGASIAAMAPGLTREVAGGLFTAADGRAEPQLANHAIARAAAAHGARLFGNCAVRTIDVSAGRTSGVVTERGLVRCGAVVVAGGAWSRLLLQGVGATLPQLKLLSSVLRTAPVEAGIEPCMSFSDFALRRRLDGGYSVATSAVSVSQIVPDSLRFFRTFLPAYLAERQNIRLRLGRAFLAEALDWRPGVADRTSIYEAVRRLSPRPDAATLTKVQKDLAKALPVFAGVPVVQSWAGMIDSTPDAIPVISEVASLPGCFVGTGFSGHGFGIGPGAGRVLAQLATGATPTVDLAAFDLNRFAADPKLELQQWL</sequence>
<dbReference type="InterPro" id="IPR006076">
    <property type="entry name" value="FAD-dep_OxRdtase"/>
</dbReference>
<feature type="domain" description="FAD dependent oxidoreductase" evidence="3">
    <location>
        <begin position="27"/>
        <end position="420"/>
    </location>
</feature>
<evidence type="ECO:0000313" key="5">
    <source>
        <dbReference type="Proteomes" id="UP000613160"/>
    </source>
</evidence>
<keyword evidence="2" id="KW-0560">Oxidoreductase</keyword>
<gene>
    <name evidence="4" type="ORF">GCM10011335_25820</name>
</gene>
<dbReference type="RefSeq" id="WP_188851178.1">
    <property type="nucleotide sequence ID" value="NZ_BMJJ01000005.1"/>
</dbReference>
<comment type="similarity">
    <text evidence="1">Belongs to the DadA oxidoreductase family.</text>
</comment>